<keyword evidence="6" id="KW-0418">Kinase</keyword>
<keyword evidence="5" id="KW-0547">Nucleotide-binding</keyword>
<organism evidence="11 12">
    <name type="scientific">Pararhizobium mangrovi</name>
    <dbReference type="NCBI Taxonomy" id="2590452"/>
    <lineage>
        <taxon>Bacteria</taxon>
        <taxon>Pseudomonadati</taxon>
        <taxon>Pseudomonadota</taxon>
        <taxon>Alphaproteobacteria</taxon>
        <taxon>Hyphomicrobiales</taxon>
        <taxon>Rhizobiaceae</taxon>
        <taxon>Rhizobium/Agrobacterium group</taxon>
        <taxon>Pararhizobium</taxon>
    </lineage>
</organism>
<evidence type="ECO:0000256" key="8">
    <source>
        <dbReference type="SAM" id="MobiDB-lite"/>
    </source>
</evidence>
<feature type="transmembrane region" description="Helical" evidence="9">
    <location>
        <begin position="296"/>
        <end position="318"/>
    </location>
</feature>
<dbReference type="SMART" id="SM00911">
    <property type="entry name" value="HWE_HK"/>
    <property type="match status" value="1"/>
</dbReference>
<dbReference type="AlphaFoldDB" id="A0A506TY37"/>
<dbReference type="Gene3D" id="6.10.340.10">
    <property type="match status" value="1"/>
</dbReference>
<evidence type="ECO:0000313" key="11">
    <source>
        <dbReference type="EMBL" id="TPW26108.1"/>
    </source>
</evidence>
<accession>A0A506TY37</accession>
<dbReference type="GO" id="GO:0004673">
    <property type="term" value="F:protein histidine kinase activity"/>
    <property type="evidence" value="ECO:0007669"/>
    <property type="project" value="UniProtKB-EC"/>
</dbReference>
<dbReference type="PANTHER" id="PTHR41523">
    <property type="entry name" value="TWO-COMPONENT SYSTEM SENSOR PROTEIN"/>
    <property type="match status" value="1"/>
</dbReference>
<evidence type="ECO:0000256" key="9">
    <source>
        <dbReference type="SAM" id="Phobius"/>
    </source>
</evidence>
<evidence type="ECO:0000259" key="10">
    <source>
        <dbReference type="SMART" id="SM00911"/>
    </source>
</evidence>
<evidence type="ECO:0000256" key="2">
    <source>
        <dbReference type="ARBA" id="ARBA00012438"/>
    </source>
</evidence>
<evidence type="ECO:0000256" key="5">
    <source>
        <dbReference type="ARBA" id="ARBA00022741"/>
    </source>
</evidence>
<dbReference type="PANTHER" id="PTHR41523:SF8">
    <property type="entry name" value="ETHYLENE RESPONSE SENSOR PROTEIN"/>
    <property type="match status" value="1"/>
</dbReference>
<evidence type="ECO:0000313" key="12">
    <source>
        <dbReference type="Proteomes" id="UP000320314"/>
    </source>
</evidence>
<dbReference type="Pfam" id="PF07536">
    <property type="entry name" value="HWE_HK"/>
    <property type="match status" value="1"/>
</dbReference>
<keyword evidence="7" id="KW-0067">ATP-binding</keyword>
<keyword evidence="3" id="KW-0597">Phosphoprotein</keyword>
<name>A0A506TY37_9HYPH</name>
<gene>
    <name evidence="11" type="ORF">FJU11_16260</name>
</gene>
<protein>
    <recommendedName>
        <fullName evidence="2">histidine kinase</fullName>
        <ecNumber evidence="2">2.7.13.3</ecNumber>
    </recommendedName>
</protein>
<dbReference type="EMBL" id="VHLH01000037">
    <property type="protein sequence ID" value="TPW26108.1"/>
    <property type="molecule type" value="Genomic_DNA"/>
</dbReference>
<feature type="domain" description="Signal transduction histidine kinase HWE region" evidence="10">
    <location>
        <begin position="378"/>
        <end position="460"/>
    </location>
</feature>
<dbReference type="InterPro" id="IPR036890">
    <property type="entry name" value="HATPase_C_sf"/>
</dbReference>
<evidence type="ECO:0000256" key="7">
    <source>
        <dbReference type="ARBA" id="ARBA00022840"/>
    </source>
</evidence>
<evidence type="ECO:0000256" key="4">
    <source>
        <dbReference type="ARBA" id="ARBA00022679"/>
    </source>
</evidence>
<dbReference type="OrthoDB" id="341208at2"/>
<keyword evidence="4" id="KW-0808">Transferase</keyword>
<dbReference type="Gene3D" id="3.30.565.10">
    <property type="entry name" value="Histidine kinase-like ATPase, C-terminal domain"/>
    <property type="match status" value="1"/>
</dbReference>
<feature type="compositionally biased region" description="Low complexity" evidence="8">
    <location>
        <begin position="9"/>
        <end position="19"/>
    </location>
</feature>
<dbReference type="EC" id="2.7.13.3" evidence="2"/>
<sequence>MTSQNRIVSSEADAASSETDAPRHVRMPGSFSIRVYLLALILVVLLPALIFSGALLIRMSATQNRAFERAYIAATHSIAELVDRDVSSMLATLSVTSTSTALDDGDMRLFQKRARSTLADRDANLMVLDGRFDQLMNTRFDYGTKLPKAAHTDAARKALKSNWPVVSNLFYDADAGRWAFNVAMPVEAAKGPARVLVLTRYASTFATTLSTQQVPKGWKSALVDGTRTVIASSGGSDATGRPFYIPFDKGLSSGFTHVMYRDTDYQIVVQPSDITGWSIVSWAPTASVRAPLNRSLAWLVFGGIFIAFLAVTAAFFIARIMSGSVRHLTRQAERLGAGETVEARDQSITEFTLVSQALAQAAHERKNAEGEIRFLMREVAHRSKNQLTVIQAMLNQTAKLSDTKEEFAEAFRKRVAGLARSTDLMISNATQGVDLATLVADQIETFRPSEPERVVIAGPEIRLDAQSAQVLGMAIHELATNAAKYGAFAGAEGLVEVTWTLEDETVRFDWRERQVPISAVPERKGFGSVVLERILGISLGAELERTMHDDGIEWVFLVSVDKLRDGIDRRI</sequence>
<keyword evidence="12" id="KW-1185">Reference proteome</keyword>
<reference evidence="11 12" key="1">
    <citation type="submission" date="2019-06" db="EMBL/GenBank/DDBJ databases">
        <authorList>
            <person name="Li M."/>
        </authorList>
    </citation>
    <scope>NUCLEOTIDE SEQUENCE [LARGE SCALE GENOMIC DNA]</scope>
    <source>
        <strain evidence="11 12">BGMRC6574</strain>
    </source>
</reference>
<feature type="region of interest" description="Disordered" evidence="8">
    <location>
        <begin position="1"/>
        <end position="21"/>
    </location>
</feature>
<comment type="caution">
    <text evidence="11">The sequence shown here is derived from an EMBL/GenBank/DDBJ whole genome shotgun (WGS) entry which is preliminary data.</text>
</comment>
<dbReference type="RefSeq" id="WP_141168132.1">
    <property type="nucleotide sequence ID" value="NZ_VHLH01000037.1"/>
</dbReference>
<evidence type="ECO:0000256" key="6">
    <source>
        <dbReference type="ARBA" id="ARBA00022777"/>
    </source>
</evidence>
<evidence type="ECO:0000256" key="3">
    <source>
        <dbReference type="ARBA" id="ARBA00022553"/>
    </source>
</evidence>
<dbReference type="InterPro" id="IPR011102">
    <property type="entry name" value="Sig_transdc_His_kinase_HWE"/>
</dbReference>
<dbReference type="GO" id="GO:0005524">
    <property type="term" value="F:ATP binding"/>
    <property type="evidence" value="ECO:0007669"/>
    <property type="project" value="UniProtKB-KW"/>
</dbReference>
<proteinExistence type="predicted"/>
<evidence type="ECO:0000256" key="1">
    <source>
        <dbReference type="ARBA" id="ARBA00000085"/>
    </source>
</evidence>
<keyword evidence="9" id="KW-0472">Membrane</keyword>
<keyword evidence="9" id="KW-1133">Transmembrane helix</keyword>
<keyword evidence="9" id="KW-0812">Transmembrane</keyword>
<dbReference type="Proteomes" id="UP000320314">
    <property type="component" value="Unassembled WGS sequence"/>
</dbReference>
<feature type="transmembrane region" description="Helical" evidence="9">
    <location>
        <begin position="35"/>
        <end position="57"/>
    </location>
</feature>
<comment type="catalytic activity">
    <reaction evidence="1">
        <text>ATP + protein L-histidine = ADP + protein N-phospho-L-histidine.</text>
        <dbReference type="EC" id="2.7.13.3"/>
    </reaction>
</comment>